<dbReference type="Proteomes" id="UP001165586">
    <property type="component" value="Unassembled WGS sequence"/>
</dbReference>
<dbReference type="RefSeq" id="WP_259542620.1">
    <property type="nucleotide sequence ID" value="NZ_JANLCJ010000066.1"/>
</dbReference>
<evidence type="ECO:0000313" key="1">
    <source>
        <dbReference type="EMBL" id="MCS5736580.1"/>
    </source>
</evidence>
<keyword evidence="2" id="KW-1185">Reference proteome</keyword>
<organism evidence="1 2">
    <name type="scientific">Herbiconiux daphne</name>
    <dbReference type="NCBI Taxonomy" id="2970914"/>
    <lineage>
        <taxon>Bacteria</taxon>
        <taxon>Bacillati</taxon>
        <taxon>Actinomycetota</taxon>
        <taxon>Actinomycetes</taxon>
        <taxon>Micrococcales</taxon>
        <taxon>Microbacteriaceae</taxon>
        <taxon>Herbiconiux</taxon>
    </lineage>
</organism>
<comment type="caution">
    <text evidence="1">The sequence shown here is derived from an EMBL/GenBank/DDBJ whole genome shotgun (WGS) entry which is preliminary data.</text>
</comment>
<dbReference type="EMBL" id="JANLCJ010000066">
    <property type="protein sequence ID" value="MCS5736580.1"/>
    <property type="molecule type" value="Genomic_DNA"/>
</dbReference>
<sequence>MTREQLNAYLIKQMNGADAIQFQSNFEKLYRDSFAIDSVNKYDSGYSLGSKEIKEVLEANDFQTVLSRVGYNLSYHGKGYGIVLYRYNGDTIIDNVRIFGQPKYIFKELVDIYFFTDDKFKVGEKELQVFGRFYKIENEVFKETGYFNGSQ</sequence>
<accession>A0ABT2H9D9</accession>
<reference evidence="1" key="1">
    <citation type="submission" date="2022-08" db="EMBL/GenBank/DDBJ databases">
        <authorList>
            <person name="Deng Y."/>
            <person name="Han X.-F."/>
            <person name="Zhang Y.-Q."/>
        </authorList>
    </citation>
    <scope>NUCLEOTIDE SEQUENCE</scope>
    <source>
        <strain evidence="1">CPCC 203386</strain>
    </source>
</reference>
<protein>
    <submittedName>
        <fullName evidence="1">Uncharacterized protein</fullName>
    </submittedName>
</protein>
<evidence type="ECO:0000313" key="2">
    <source>
        <dbReference type="Proteomes" id="UP001165586"/>
    </source>
</evidence>
<name>A0ABT2H9D9_9MICO</name>
<gene>
    <name evidence="1" type="ORF">N1032_22900</name>
</gene>
<proteinExistence type="predicted"/>